<gene>
    <name evidence="3" type="ORF">HNR42_001851</name>
</gene>
<dbReference type="AlphaFoldDB" id="A0A841HYE5"/>
<dbReference type="Proteomes" id="UP000569951">
    <property type="component" value="Unassembled WGS sequence"/>
</dbReference>
<feature type="transmembrane region" description="Helical" evidence="1">
    <location>
        <begin position="47"/>
        <end position="64"/>
    </location>
</feature>
<evidence type="ECO:0000313" key="3">
    <source>
        <dbReference type="EMBL" id="MBB6098417.1"/>
    </source>
</evidence>
<keyword evidence="2" id="KW-0732">Signal</keyword>
<organism evidence="3 4">
    <name type="scientific">Deinobacterium chartae</name>
    <dbReference type="NCBI Taxonomy" id="521158"/>
    <lineage>
        <taxon>Bacteria</taxon>
        <taxon>Thermotogati</taxon>
        <taxon>Deinococcota</taxon>
        <taxon>Deinococci</taxon>
        <taxon>Deinococcales</taxon>
        <taxon>Deinococcaceae</taxon>
        <taxon>Deinobacterium</taxon>
    </lineage>
</organism>
<feature type="chain" id="PRO_5032545273" evidence="2">
    <location>
        <begin position="27"/>
        <end position="71"/>
    </location>
</feature>
<dbReference type="NCBIfam" id="TIGR01167">
    <property type="entry name" value="LPXTG_anchor"/>
    <property type="match status" value="1"/>
</dbReference>
<name>A0A841HYE5_9DEIO</name>
<protein>
    <submittedName>
        <fullName evidence="3">LPXTG-motif cell wall-anchored protein</fullName>
    </submittedName>
</protein>
<evidence type="ECO:0000313" key="4">
    <source>
        <dbReference type="Proteomes" id="UP000569951"/>
    </source>
</evidence>
<sequence length="71" mass="7506">MKHTRTVLTALLLALAPAATGSVSLAQSTDPSIREVNPDAVARNNTSIYNLLGLAGLLGLLGLIPRKRKDR</sequence>
<keyword evidence="1" id="KW-1133">Transmembrane helix</keyword>
<reference evidence="3 4" key="1">
    <citation type="submission" date="2020-08" db="EMBL/GenBank/DDBJ databases">
        <title>Genomic Encyclopedia of Type Strains, Phase IV (KMG-IV): sequencing the most valuable type-strain genomes for metagenomic binning, comparative biology and taxonomic classification.</title>
        <authorList>
            <person name="Goeker M."/>
        </authorList>
    </citation>
    <scope>NUCLEOTIDE SEQUENCE [LARGE SCALE GENOMIC DNA]</scope>
    <source>
        <strain evidence="3 4">DSM 21458</strain>
    </source>
</reference>
<feature type="signal peptide" evidence="2">
    <location>
        <begin position="1"/>
        <end position="26"/>
    </location>
</feature>
<dbReference type="EMBL" id="JACHHG010000006">
    <property type="protein sequence ID" value="MBB6098417.1"/>
    <property type="molecule type" value="Genomic_DNA"/>
</dbReference>
<proteinExistence type="predicted"/>
<comment type="caution">
    <text evidence="3">The sequence shown here is derived from an EMBL/GenBank/DDBJ whole genome shotgun (WGS) entry which is preliminary data.</text>
</comment>
<keyword evidence="1" id="KW-0812">Transmembrane</keyword>
<dbReference type="RefSeq" id="WP_183986829.1">
    <property type="nucleotide sequence ID" value="NZ_JACHHG010000006.1"/>
</dbReference>
<evidence type="ECO:0000256" key="1">
    <source>
        <dbReference type="SAM" id="Phobius"/>
    </source>
</evidence>
<evidence type="ECO:0000256" key="2">
    <source>
        <dbReference type="SAM" id="SignalP"/>
    </source>
</evidence>
<keyword evidence="4" id="KW-1185">Reference proteome</keyword>
<accession>A0A841HYE5</accession>
<keyword evidence="1" id="KW-0472">Membrane</keyword>